<feature type="transmembrane region" description="Helical" evidence="6">
    <location>
        <begin position="300"/>
        <end position="318"/>
    </location>
</feature>
<keyword evidence="3 6" id="KW-1133">Transmembrane helix</keyword>
<feature type="domain" description="NADH:quinone oxidoreductase/Mrp antiporter transmembrane" evidence="7">
    <location>
        <begin position="182"/>
        <end position="470"/>
    </location>
</feature>
<dbReference type="GO" id="GO:0003954">
    <property type="term" value="F:NADH dehydrogenase activity"/>
    <property type="evidence" value="ECO:0007669"/>
    <property type="project" value="TreeGrafter"/>
</dbReference>
<organism evidence="9 10">
    <name type="scientific">Planctopirus hydrillae</name>
    <dbReference type="NCBI Taxonomy" id="1841610"/>
    <lineage>
        <taxon>Bacteria</taxon>
        <taxon>Pseudomonadati</taxon>
        <taxon>Planctomycetota</taxon>
        <taxon>Planctomycetia</taxon>
        <taxon>Planctomycetales</taxon>
        <taxon>Planctomycetaceae</taxon>
        <taxon>Planctopirus</taxon>
    </lineage>
</organism>
<dbReference type="Pfam" id="PF00361">
    <property type="entry name" value="Proton_antipo_M"/>
    <property type="match status" value="1"/>
</dbReference>
<feature type="transmembrane region" description="Helical" evidence="6">
    <location>
        <begin position="391"/>
        <end position="413"/>
    </location>
</feature>
<dbReference type="GO" id="GO:0042773">
    <property type="term" value="P:ATP synthesis coupled electron transport"/>
    <property type="evidence" value="ECO:0007669"/>
    <property type="project" value="InterPro"/>
</dbReference>
<dbReference type="NCBIfam" id="TIGR01974">
    <property type="entry name" value="NDH_I_L"/>
    <property type="match status" value="1"/>
</dbReference>
<gene>
    <name evidence="9" type="ORF">A6X21_02585</name>
</gene>
<feature type="transmembrane region" description="Helical" evidence="6">
    <location>
        <begin position="529"/>
        <end position="549"/>
    </location>
</feature>
<feature type="transmembrane region" description="Helical" evidence="6">
    <location>
        <begin position="165"/>
        <end position="183"/>
    </location>
</feature>
<dbReference type="Gene3D" id="1.20.5.2700">
    <property type="match status" value="1"/>
</dbReference>
<dbReference type="InterPro" id="IPR018393">
    <property type="entry name" value="NADHpl_OxRdtase_5_subgr"/>
</dbReference>
<dbReference type="PANTHER" id="PTHR42829">
    <property type="entry name" value="NADH-UBIQUINONE OXIDOREDUCTASE CHAIN 5"/>
    <property type="match status" value="1"/>
</dbReference>
<dbReference type="GO" id="GO:0015990">
    <property type="term" value="P:electron transport coupled proton transport"/>
    <property type="evidence" value="ECO:0007669"/>
    <property type="project" value="TreeGrafter"/>
</dbReference>
<feature type="transmembrane region" description="Helical" evidence="6">
    <location>
        <begin position="189"/>
        <end position="207"/>
    </location>
</feature>
<reference evidence="9 10" key="1">
    <citation type="submission" date="2016-05" db="EMBL/GenBank/DDBJ databases">
        <title>Genomic and physiological characterization of Planctopirus sp. isolated from fresh water lake.</title>
        <authorList>
            <person name="Subhash Y."/>
            <person name="Ramana C."/>
        </authorList>
    </citation>
    <scope>NUCLEOTIDE SEQUENCE [LARGE SCALE GENOMIC DNA]</scope>
    <source>
        <strain evidence="9 10">JC280</strain>
    </source>
</reference>
<sequence>MANWSDIALATIPAAPLAAAIWCGTVAQVVRRTTAHRPVVLALALSLVAAAYVLFVVVPGSVVDSPAAHSQITPIESSGESLVKPISLIASETPASATGEHHGPAHKAYIFEVYRWMSVGGLTVDIVLRADAMTALMLVMVNFVSLLVAIFASSYMHGDKGYPRFFGAMALFVFSMNMLVLAGNFIEVFIFWEAVGLCSYLLIGHWYHKPSAAAAARKAFVVNRIGDFGLMTAIFLIYRTFGSVDFETVLDPARLAELAAAQPGLITTIALLLLLGAIGKSAQFPLHVWLPDAMEGPTPVSALIHAATMVTAGVYLIARTTPIFVHSPTAQLVVAGVGATTALVAAVTALCQYDLKRVLAYSTVSQLGYMFMALGAAAASPALAAHAETFAMFHLLTHAFFKAVLFLAAGSVMHAMGDVIDMRRFSGLKKALPITHITFLCGALALAGFPLLSGFWSKDEILAVVWEATQTGDYKTYFYLILGVGLLTSLLTAFYTFRAYYLTFHGPERFPEEAGHHPHDASPAMAIPLYILAALAVVAGLILGPTHIYAHYIEMTPNFPTAAPAGMNVGMMILSTVLALGGIGLAYSIYGKATRPEYSDARPLSLWENVSLNGLYLDQLYGALIARPMATLSAVCEFVDRMILDKIVDAVGLIPIIAGGMIRPLQNGLVSSYAAVMLLGVIVALASVLRAIASVT</sequence>
<keyword evidence="4 6" id="KW-0472">Membrane</keyword>
<evidence type="ECO:0000256" key="4">
    <source>
        <dbReference type="ARBA" id="ARBA00023136"/>
    </source>
</evidence>
<dbReference type="InterPro" id="IPR003945">
    <property type="entry name" value="NU5C-like"/>
</dbReference>
<name>A0A1C3EMY2_9PLAN</name>
<feature type="transmembrane region" description="Helical" evidence="6">
    <location>
        <begin position="569"/>
        <end position="590"/>
    </location>
</feature>
<dbReference type="OrthoDB" id="9807568at2"/>
<dbReference type="GO" id="GO:0012505">
    <property type="term" value="C:endomembrane system"/>
    <property type="evidence" value="ECO:0007669"/>
    <property type="project" value="UniProtKB-SubCell"/>
</dbReference>
<evidence type="ECO:0000259" key="8">
    <source>
        <dbReference type="Pfam" id="PF00662"/>
    </source>
</evidence>
<evidence type="ECO:0000313" key="9">
    <source>
        <dbReference type="EMBL" id="ODA34588.1"/>
    </source>
</evidence>
<feature type="transmembrane region" description="Helical" evidence="6">
    <location>
        <begin position="132"/>
        <end position="153"/>
    </location>
</feature>
<feature type="transmembrane region" description="Helical" evidence="6">
    <location>
        <begin position="219"/>
        <end position="238"/>
    </location>
</feature>
<comment type="caution">
    <text evidence="9">The sequence shown here is derived from an EMBL/GenBank/DDBJ whole genome shotgun (WGS) entry which is preliminary data.</text>
</comment>
<dbReference type="GO" id="GO:0008137">
    <property type="term" value="F:NADH dehydrogenase (ubiquinone) activity"/>
    <property type="evidence" value="ECO:0007669"/>
    <property type="project" value="InterPro"/>
</dbReference>
<dbReference type="GO" id="GO:0016020">
    <property type="term" value="C:membrane"/>
    <property type="evidence" value="ECO:0007669"/>
    <property type="project" value="UniProtKB-SubCell"/>
</dbReference>
<dbReference type="EMBL" id="LYDR01000039">
    <property type="protein sequence ID" value="ODA34588.1"/>
    <property type="molecule type" value="Genomic_DNA"/>
</dbReference>
<dbReference type="InterPro" id="IPR001750">
    <property type="entry name" value="ND/Mrp_TM"/>
</dbReference>
<feature type="transmembrane region" description="Helical" evidence="6">
    <location>
        <begin position="39"/>
        <end position="58"/>
    </location>
</feature>
<evidence type="ECO:0000259" key="7">
    <source>
        <dbReference type="Pfam" id="PF00361"/>
    </source>
</evidence>
<feature type="transmembrane region" description="Helical" evidence="6">
    <location>
        <begin position="6"/>
        <end position="27"/>
    </location>
</feature>
<feature type="transmembrane region" description="Helical" evidence="6">
    <location>
        <begin position="672"/>
        <end position="693"/>
    </location>
</feature>
<keyword evidence="2 5" id="KW-0812">Transmembrane</keyword>
<dbReference type="AlphaFoldDB" id="A0A1C3EMY2"/>
<proteinExistence type="predicted"/>
<evidence type="ECO:0000256" key="2">
    <source>
        <dbReference type="ARBA" id="ARBA00022692"/>
    </source>
</evidence>
<evidence type="ECO:0000256" key="3">
    <source>
        <dbReference type="ARBA" id="ARBA00022989"/>
    </source>
</evidence>
<feature type="transmembrane region" description="Helical" evidence="6">
    <location>
        <begin position="476"/>
        <end position="497"/>
    </location>
</feature>
<feature type="transmembrane region" description="Helical" evidence="6">
    <location>
        <begin position="258"/>
        <end position="279"/>
    </location>
</feature>
<dbReference type="NCBIfam" id="NF005141">
    <property type="entry name" value="PRK06590.1"/>
    <property type="match status" value="1"/>
</dbReference>
<feature type="domain" description="NADH-Ubiquinone oxidoreductase (complex I) chain 5 N-terminal" evidence="8">
    <location>
        <begin position="116"/>
        <end position="166"/>
    </location>
</feature>
<keyword evidence="10" id="KW-1185">Reference proteome</keyword>
<protein>
    <submittedName>
        <fullName evidence="9">NADH-quinone oxidoreductase subunit M</fullName>
    </submittedName>
</protein>
<dbReference type="InterPro" id="IPR001516">
    <property type="entry name" value="Proton_antipo_N"/>
</dbReference>
<evidence type="ECO:0000256" key="1">
    <source>
        <dbReference type="ARBA" id="ARBA00004127"/>
    </source>
</evidence>
<evidence type="ECO:0000256" key="6">
    <source>
        <dbReference type="SAM" id="Phobius"/>
    </source>
</evidence>
<accession>A0A1C3EMY2</accession>
<dbReference type="PRINTS" id="PR01435">
    <property type="entry name" value="NPOXDRDTASE5"/>
</dbReference>
<evidence type="ECO:0000256" key="5">
    <source>
        <dbReference type="RuleBase" id="RU000320"/>
    </source>
</evidence>
<dbReference type="RefSeq" id="WP_068846058.1">
    <property type="nucleotide sequence ID" value="NZ_LYDR01000039.1"/>
</dbReference>
<comment type="subcellular location">
    <subcellularLocation>
        <location evidence="1">Endomembrane system</location>
        <topology evidence="1">Multi-pass membrane protein</topology>
    </subcellularLocation>
    <subcellularLocation>
        <location evidence="5">Membrane</location>
        <topology evidence="5">Multi-pass membrane protein</topology>
    </subcellularLocation>
</comment>
<dbReference type="Proteomes" id="UP000094828">
    <property type="component" value="Unassembled WGS sequence"/>
</dbReference>
<dbReference type="STRING" id="1841610.A6X21_02585"/>
<feature type="transmembrane region" description="Helical" evidence="6">
    <location>
        <begin position="434"/>
        <end position="456"/>
    </location>
</feature>
<dbReference type="PRINTS" id="PR01434">
    <property type="entry name" value="NADHDHGNASE5"/>
</dbReference>
<feature type="transmembrane region" description="Helical" evidence="6">
    <location>
        <begin position="330"/>
        <end position="351"/>
    </location>
</feature>
<dbReference type="Pfam" id="PF00662">
    <property type="entry name" value="Proton_antipo_N"/>
    <property type="match status" value="1"/>
</dbReference>
<feature type="transmembrane region" description="Helical" evidence="6">
    <location>
        <begin position="358"/>
        <end position="379"/>
    </location>
</feature>
<dbReference type="PANTHER" id="PTHR42829:SF2">
    <property type="entry name" value="NADH-UBIQUINONE OXIDOREDUCTASE CHAIN 5"/>
    <property type="match status" value="1"/>
</dbReference>
<evidence type="ECO:0000313" key="10">
    <source>
        <dbReference type="Proteomes" id="UP000094828"/>
    </source>
</evidence>